<gene>
    <name evidence="2" type="ORF">GE061_011842</name>
</gene>
<proteinExistence type="predicted"/>
<feature type="compositionally biased region" description="Basic and acidic residues" evidence="1">
    <location>
        <begin position="1"/>
        <end position="22"/>
    </location>
</feature>
<dbReference type="Proteomes" id="UP000466442">
    <property type="component" value="Unassembled WGS sequence"/>
</dbReference>
<reference evidence="2" key="1">
    <citation type="journal article" date="2021" name="Mol. Ecol. Resour.">
        <title>Apolygus lucorum genome provides insights into omnivorousness and mesophyll feeding.</title>
        <authorList>
            <person name="Liu Y."/>
            <person name="Liu H."/>
            <person name="Wang H."/>
            <person name="Huang T."/>
            <person name="Liu B."/>
            <person name="Yang B."/>
            <person name="Yin L."/>
            <person name="Li B."/>
            <person name="Zhang Y."/>
            <person name="Zhang S."/>
            <person name="Jiang F."/>
            <person name="Zhang X."/>
            <person name="Ren Y."/>
            <person name="Wang B."/>
            <person name="Wang S."/>
            <person name="Lu Y."/>
            <person name="Wu K."/>
            <person name="Fan W."/>
            <person name="Wang G."/>
        </authorList>
    </citation>
    <scope>NUCLEOTIDE SEQUENCE</scope>
    <source>
        <strain evidence="2">12Hb</strain>
    </source>
</reference>
<evidence type="ECO:0000313" key="3">
    <source>
        <dbReference type="Proteomes" id="UP000466442"/>
    </source>
</evidence>
<sequence>MPPDTERAERSRVHERGTSAERRYKRSHRRSPTSRRRHRHHRRRSSKHKDSYDSRSPTAELPAFNRREKGFGDHSDDQCTIRRLQHSPLTRPLKCQLPAFNRRGNGLGAHSADQ</sequence>
<feature type="compositionally biased region" description="Basic residues" evidence="1">
    <location>
        <begin position="23"/>
        <end position="47"/>
    </location>
</feature>
<name>A0A8S9Y0M7_APOLU</name>
<organism evidence="2 3">
    <name type="scientific">Apolygus lucorum</name>
    <name type="common">Small green plant bug</name>
    <name type="synonym">Lygocoris lucorum</name>
    <dbReference type="NCBI Taxonomy" id="248454"/>
    <lineage>
        <taxon>Eukaryota</taxon>
        <taxon>Metazoa</taxon>
        <taxon>Ecdysozoa</taxon>
        <taxon>Arthropoda</taxon>
        <taxon>Hexapoda</taxon>
        <taxon>Insecta</taxon>
        <taxon>Pterygota</taxon>
        <taxon>Neoptera</taxon>
        <taxon>Paraneoptera</taxon>
        <taxon>Hemiptera</taxon>
        <taxon>Heteroptera</taxon>
        <taxon>Panheteroptera</taxon>
        <taxon>Cimicomorpha</taxon>
        <taxon>Miridae</taxon>
        <taxon>Mirini</taxon>
        <taxon>Apolygus</taxon>
    </lineage>
</organism>
<comment type="caution">
    <text evidence="2">The sequence shown here is derived from an EMBL/GenBank/DDBJ whole genome shotgun (WGS) entry which is preliminary data.</text>
</comment>
<keyword evidence="3" id="KW-1185">Reference proteome</keyword>
<protein>
    <submittedName>
        <fullName evidence="2">Uncharacterized protein</fullName>
    </submittedName>
</protein>
<evidence type="ECO:0000313" key="2">
    <source>
        <dbReference type="EMBL" id="KAF6214111.1"/>
    </source>
</evidence>
<accession>A0A8S9Y0M7</accession>
<dbReference type="OrthoDB" id="6630351at2759"/>
<feature type="region of interest" description="Disordered" evidence="1">
    <location>
        <begin position="1"/>
        <end position="77"/>
    </location>
</feature>
<dbReference type="EMBL" id="WIXP02000003">
    <property type="protein sequence ID" value="KAF6214111.1"/>
    <property type="molecule type" value="Genomic_DNA"/>
</dbReference>
<evidence type="ECO:0000256" key="1">
    <source>
        <dbReference type="SAM" id="MobiDB-lite"/>
    </source>
</evidence>
<dbReference type="AlphaFoldDB" id="A0A8S9Y0M7"/>
<feature type="compositionally biased region" description="Basic and acidic residues" evidence="1">
    <location>
        <begin position="65"/>
        <end position="77"/>
    </location>
</feature>